<dbReference type="Proteomes" id="UP000636579">
    <property type="component" value="Unassembled WGS sequence"/>
</dbReference>
<evidence type="ECO:0000313" key="3">
    <source>
        <dbReference type="EMBL" id="MBE1513679.1"/>
    </source>
</evidence>
<keyword evidence="4" id="KW-1185">Reference proteome</keyword>
<dbReference type="EMBL" id="JADBEE010000001">
    <property type="protein sequence ID" value="MBE1513679.1"/>
    <property type="molecule type" value="Genomic_DNA"/>
</dbReference>
<dbReference type="InterPro" id="IPR041698">
    <property type="entry name" value="Methyltransf_25"/>
</dbReference>
<dbReference type="GO" id="GO:0008983">
    <property type="term" value="F:protein-glutamate O-methyltransferase activity"/>
    <property type="evidence" value="ECO:0007669"/>
    <property type="project" value="UniProtKB-EC"/>
</dbReference>
<dbReference type="InterPro" id="IPR029063">
    <property type="entry name" value="SAM-dependent_MTases_sf"/>
</dbReference>
<dbReference type="CDD" id="cd02440">
    <property type="entry name" value="AdoMet_MTases"/>
    <property type="match status" value="1"/>
</dbReference>
<dbReference type="PANTHER" id="PTHR43861">
    <property type="entry name" value="TRANS-ACONITATE 2-METHYLTRANSFERASE-RELATED"/>
    <property type="match status" value="1"/>
</dbReference>
<keyword evidence="3" id="KW-0489">Methyltransferase</keyword>
<proteinExistence type="predicted"/>
<dbReference type="EC" id="2.1.1.80" evidence="3"/>
<evidence type="ECO:0000256" key="1">
    <source>
        <dbReference type="ARBA" id="ARBA00022679"/>
    </source>
</evidence>
<dbReference type="Pfam" id="PF13649">
    <property type="entry name" value="Methyltransf_25"/>
    <property type="match status" value="1"/>
</dbReference>
<sequence>MTEASPKDFWENRYAGSDRVWSGRVNPTMSSLVTGLSAGRALDLGCGEGGDVLWLAHRGWKAIGVDISETAVARAQSHAEAEDFEEGSAEFFVGTLPEEMPAGPFDLITASFLQSPVALDRLEILSAAAERVSIGGCLLVISHASAPPWSQHQHGPDEMPTLEGDLEALHPRVAWEVEVGELRERPAVGPDGQEATLEDLVILARRLE</sequence>
<feature type="domain" description="Methyltransferase" evidence="2">
    <location>
        <begin position="42"/>
        <end position="131"/>
    </location>
</feature>
<evidence type="ECO:0000259" key="2">
    <source>
        <dbReference type="Pfam" id="PF13649"/>
    </source>
</evidence>
<dbReference type="GO" id="GO:0032259">
    <property type="term" value="P:methylation"/>
    <property type="evidence" value="ECO:0007669"/>
    <property type="project" value="UniProtKB-KW"/>
</dbReference>
<accession>A0ABR9J3V0</accession>
<evidence type="ECO:0000313" key="4">
    <source>
        <dbReference type="Proteomes" id="UP000636579"/>
    </source>
</evidence>
<keyword evidence="1 3" id="KW-0808">Transferase</keyword>
<reference evidence="3 4" key="1">
    <citation type="submission" date="2020-10" db="EMBL/GenBank/DDBJ databases">
        <title>Sequencing the genomes of 1000 actinobacteria strains.</title>
        <authorList>
            <person name="Klenk H.-P."/>
        </authorList>
    </citation>
    <scope>NUCLEOTIDE SEQUENCE [LARGE SCALE GENOMIC DNA]</scope>
    <source>
        <strain evidence="3 4">DSM 15474</strain>
    </source>
</reference>
<protein>
    <submittedName>
        <fullName evidence="3">Chemotaxis protein methyltransferase CheR</fullName>
        <ecNumber evidence="3">2.1.1.80</ecNumber>
    </submittedName>
</protein>
<gene>
    <name evidence="3" type="ORF">H4W26_000434</name>
</gene>
<name>A0ABR9J3V0_9MICC</name>
<dbReference type="RefSeq" id="WP_192590540.1">
    <property type="nucleotide sequence ID" value="NZ_JADBEE010000001.1"/>
</dbReference>
<dbReference type="SUPFAM" id="SSF53335">
    <property type="entry name" value="S-adenosyl-L-methionine-dependent methyltransferases"/>
    <property type="match status" value="1"/>
</dbReference>
<dbReference type="Gene3D" id="3.40.50.150">
    <property type="entry name" value="Vaccinia Virus protein VP39"/>
    <property type="match status" value="1"/>
</dbReference>
<organism evidence="3 4">
    <name type="scientific">Nesterenkonia halotolerans</name>
    <dbReference type="NCBI Taxonomy" id="225325"/>
    <lineage>
        <taxon>Bacteria</taxon>
        <taxon>Bacillati</taxon>
        <taxon>Actinomycetota</taxon>
        <taxon>Actinomycetes</taxon>
        <taxon>Micrococcales</taxon>
        <taxon>Micrococcaceae</taxon>
        <taxon>Nesterenkonia</taxon>
    </lineage>
</organism>
<comment type="caution">
    <text evidence="3">The sequence shown here is derived from an EMBL/GenBank/DDBJ whole genome shotgun (WGS) entry which is preliminary data.</text>
</comment>